<accession>A0ABP1AC94</accession>
<organism evidence="1 2">
    <name type="scientific">Sphagnum jensenii</name>
    <dbReference type="NCBI Taxonomy" id="128206"/>
    <lineage>
        <taxon>Eukaryota</taxon>
        <taxon>Viridiplantae</taxon>
        <taxon>Streptophyta</taxon>
        <taxon>Embryophyta</taxon>
        <taxon>Bryophyta</taxon>
        <taxon>Sphagnophytina</taxon>
        <taxon>Sphagnopsida</taxon>
        <taxon>Sphagnales</taxon>
        <taxon>Sphagnaceae</taxon>
        <taxon>Sphagnum</taxon>
    </lineage>
</organism>
<name>A0ABP1AC94_9BRYO</name>
<sequence length="114" mass="12703">MTTTNADDEAAPNIEVVGAAEDEELEAADGKQALQKGPIRYYDRRQQLKLVLAAQELSELGDREVDPIGSGEEEDYGMEMKGIDIWRDATRRALLKKGMLPEAIDLEEGKRARK</sequence>
<dbReference type="Proteomes" id="UP001497522">
    <property type="component" value="Chromosome 11"/>
</dbReference>
<dbReference type="EMBL" id="OZ023712">
    <property type="protein sequence ID" value="CAK9860151.1"/>
    <property type="molecule type" value="Genomic_DNA"/>
</dbReference>
<evidence type="ECO:0000313" key="1">
    <source>
        <dbReference type="EMBL" id="CAK9860151.1"/>
    </source>
</evidence>
<keyword evidence="2" id="KW-1185">Reference proteome</keyword>
<gene>
    <name evidence="1" type="ORF">CSSPJE1EN2_LOCUS3146</name>
</gene>
<evidence type="ECO:0000313" key="2">
    <source>
        <dbReference type="Proteomes" id="UP001497522"/>
    </source>
</evidence>
<proteinExistence type="predicted"/>
<reference evidence="1" key="1">
    <citation type="submission" date="2024-03" db="EMBL/GenBank/DDBJ databases">
        <authorList>
            <consortium name="ELIXIR-Norway"/>
            <consortium name="Elixir Norway"/>
        </authorList>
    </citation>
    <scope>NUCLEOTIDE SEQUENCE</scope>
</reference>
<protein>
    <submittedName>
        <fullName evidence="1">Uncharacterized protein</fullName>
    </submittedName>
</protein>